<evidence type="ECO:0000256" key="16">
    <source>
        <dbReference type="ARBA" id="ARBA00023306"/>
    </source>
</evidence>
<dbReference type="GO" id="GO:0071949">
    <property type="term" value="F:FAD binding"/>
    <property type="evidence" value="ECO:0007669"/>
    <property type="project" value="InterPro"/>
</dbReference>
<dbReference type="InterPro" id="IPR011601">
    <property type="entry name" value="MurB_C"/>
</dbReference>
<evidence type="ECO:0000256" key="15">
    <source>
        <dbReference type="ARBA" id="ARBA00023002"/>
    </source>
</evidence>
<comment type="function">
    <text evidence="2 20">Cell wall formation.</text>
</comment>
<dbReference type="SUPFAM" id="SSF56176">
    <property type="entry name" value="FAD-binding/transporter-associated domain-like"/>
    <property type="match status" value="1"/>
</dbReference>
<protein>
    <recommendedName>
        <fullName evidence="7 20">UDP-N-acetylenolpyruvoylglucosamine reductase</fullName>
        <ecNumber evidence="6 20">1.3.1.98</ecNumber>
    </recommendedName>
    <alternativeName>
        <fullName evidence="18 20">UDP-N-acetylmuramate dehydrogenase</fullName>
    </alternativeName>
</protein>
<keyword evidence="12 20" id="KW-0521">NADP</keyword>
<evidence type="ECO:0000256" key="17">
    <source>
        <dbReference type="ARBA" id="ARBA00023316"/>
    </source>
</evidence>
<evidence type="ECO:0000313" key="22">
    <source>
        <dbReference type="EMBL" id="RZO27179.1"/>
    </source>
</evidence>
<feature type="active site" evidence="20">
    <location>
        <position position="163"/>
    </location>
</feature>
<evidence type="ECO:0000256" key="18">
    <source>
        <dbReference type="ARBA" id="ARBA00031026"/>
    </source>
</evidence>
<feature type="domain" description="FAD-binding PCMH-type" evidence="21">
    <location>
        <begin position="17"/>
        <end position="185"/>
    </location>
</feature>
<dbReference type="SUPFAM" id="SSF56194">
    <property type="entry name" value="Uridine diphospho-N-Acetylenolpyruvylglucosamine reductase, MurB, C-terminal domain"/>
    <property type="match status" value="1"/>
</dbReference>
<dbReference type="GO" id="GO:0009252">
    <property type="term" value="P:peptidoglycan biosynthetic process"/>
    <property type="evidence" value="ECO:0007669"/>
    <property type="project" value="UniProtKB-UniRule"/>
</dbReference>
<evidence type="ECO:0000256" key="7">
    <source>
        <dbReference type="ARBA" id="ARBA00015188"/>
    </source>
</evidence>
<dbReference type="InterPro" id="IPR016167">
    <property type="entry name" value="FAD-bd_PCMH_sub1"/>
</dbReference>
<dbReference type="Gene3D" id="3.90.78.10">
    <property type="entry name" value="UDP-N-acetylenolpyruvoylglucosamine reductase, C-terminal domain"/>
    <property type="match status" value="1"/>
</dbReference>
<reference evidence="22 23" key="1">
    <citation type="submission" date="2019-02" db="EMBL/GenBank/DDBJ databases">
        <title>Prokaryotic population dynamics and viral predation in marine succession experiment using metagenomics: the confinement effect.</title>
        <authorList>
            <person name="Haro-Moreno J.M."/>
            <person name="Rodriguez-Valera F."/>
            <person name="Lopez-Perez M."/>
        </authorList>
    </citation>
    <scope>NUCLEOTIDE SEQUENCE [LARGE SCALE GENOMIC DNA]</scope>
    <source>
        <strain evidence="22">MED-G159</strain>
    </source>
</reference>
<keyword evidence="17 20" id="KW-0961">Cell wall biogenesis/degradation</keyword>
<evidence type="ECO:0000256" key="11">
    <source>
        <dbReference type="ARBA" id="ARBA00022827"/>
    </source>
</evidence>
<dbReference type="PROSITE" id="PS51387">
    <property type="entry name" value="FAD_PCMH"/>
    <property type="match status" value="1"/>
</dbReference>
<evidence type="ECO:0000256" key="14">
    <source>
        <dbReference type="ARBA" id="ARBA00022984"/>
    </source>
</evidence>
<comment type="cofactor">
    <cofactor evidence="1 20">
        <name>FAD</name>
        <dbReference type="ChEBI" id="CHEBI:57692"/>
    </cofactor>
</comment>
<dbReference type="GO" id="GO:0051301">
    <property type="term" value="P:cell division"/>
    <property type="evidence" value="ECO:0007669"/>
    <property type="project" value="UniProtKB-KW"/>
</dbReference>
<evidence type="ECO:0000256" key="13">
    <source>
        <dbReference type="ARBA" id="ARBA00022960"/>
    </source>
</evidence>
<dbReference type="Gene3D" id="3.30.43.10">
    <property type="entry name" value="Uridine Diphospho-n-acetylenolpyruvylglucosamine Reductase, domain 2"/>
    <property type="match status" value="1"/>
</dbReference>
<dbReference type="InterPro" id="IPR006094">
    <property type="entry name" value="Oxid_FAD_bind_N"/>
</dbReference>
<comment type="pathway">
    <text evidence="4 20">Cell wall biogenesis; peptidoglycan biosynthesis.</text>
</comment>
<feature type="active site" description="Proton donor" evidence="20">
    <location>
        <position position="229"/>
    </location>
</feature>
<evidence type="ECO:0000256" key="12">
    <source>
        <dbReference type="ARBA" id="ARBA00022857"/>
    </source>
</evidence>
<dbReference type="InterPro" id="IPR036318">
    <property type="entry name" value="FAD-bd_PCMH-like_sf"/>
</dbReference>
<dbReference type="EMBL" id="SHBE01000001">
    <property type="protein sequence ID" value="RZO27179.1"/>
    <property type="molecule type" value="Genomic_DNA"/>
</dbReference>
<organism evidence="22 23">
    <name type="scientific">SAR86 cluster bacterium</name>
    <dbReference type="NCBI Taxonomy" id="2030880"/>
    <lineage>
        <taxon>Bacteria</taxon>
        <taxon>Pseudomonadati</taxon>
        <taxon>Pseudomonadota</taxon>
        <taxon>Gammaproteobacteria</taxon>
        <taxon>SAR86 cluster</taxon>
    </lineage>
</organism>
<evidence type="ECO:0000256" key="5">
    <source>
        <dbReference type="ARBA" id="ARBA00010485"/>
    </source>
</evidence>
<comment type="caution">
    <text evidence="22">The sequence shown here is derived from an EMBL/GenBank/DDBJ whole genome shotgun (WGS) entry which is preliminary data.</text>
</comment>
<dbReference type="AlphaFoldDB" id="A0A520N137"/>
<proteinExistence type="inferred from homology"/>
<comment type="subcellular location">
    <subcellularLocation>
        <location evidence="3 20">Cytoplasm</location>
    </subcellularLocation>
</comment>
<name>A0A520N137_9GAMM</name>
<dbReference type="InterPro" id="IPR016169">
    <property type="entry name" value="FAD-bd_PCMH_sub2"/>
</dbReference>
<keyword evidence="14 20" id="KW-0573">Peptidoglycan synthesis</keyword>
<evidence type="ECO:0000256" key="2">
    <source>
        <dbReference type="ARBA" id="ARBA00003921"/>
    </source>
</evidence>
<dbReference type="UniPathway" id="UPA00219"/>
<evidence type="ECO:0000256" key="3">
    <source>
        <dbReference type="ARBA" id="ARBA00004496"/>
    </source>
</evidence>
<evidence type="ECO:0000313" key="23">
    <source>
        <dbReference type="Proteomes" id="UP000315825"/>
    </source>
</evidence>
<keyword evidence="9 20" id="KW-0132">Cell division</keyword>
<dbReference type="InterPro" id="IPR036635">
    <property type="entry name" value="MurB_C_sf"/>
</dbReference>
<evidence type="ECO:0000256" key="10">
    <source>
        <dbReference type="ARBA" id="ARBA00022630"/>
    </source>
</evidence>
<gene>
    <name evidence="20" type="primary">murB</name>
    <name evidence="22" type="ORF">EVA92_00100</name>
</gene>
<evidence type="ECO:0000256" key="6">
    <source>
        <dbReference type="ARBA" id="ARBA00012518"/>
    </source>
</evidence>
<dbReference type="InterPro" id="IPR003170">
    <property type="entry name" value="MurB"/>
</dbReference>
<keyword evidence="8 20" id="KW-0963">Cytoplasm</keyword>
<keyword evidence="15 20" id="KW-0560">Oxidoreductase</keyword>
<dbReference type="GO" id="GO:0008762">
    <property type="term" value="F:UDP-N-acetylmuramate dehydrogenase activity"/>
    <property type="evidence" value="ECO:0007669"/>
    <property type="project" value="UniProtKB-UniRule"/>
</dbReference>
<dbReference type="Pfam" id="PF01565">
    <property type="entry name" value="FAD_binding_4"/>
    <property type="match status" value="1"/>
</dbReference>
<evidence type="ECO:0000259" key="21">
    <source>
        <dbReference type="PROSITE" id="PS51387"/>
    </source>
</evidence>
<dbReference type="NCBIfam" id="NF000755">
    <property type="entry name" value="PRK00046.1"/>
    <property type="match status" value="1"/>
</dbReference>
<dbReference type="InterPro" id="IPR016166">
    <property type="entry name" value="FAD-bd_PCMH"/>
</dbReference>
<dbReference type="Proteomes" id="UP000315825">
    <property type="component" value="Unassembled WGS sequence"/>
</dbReference>
<evidence type="ECO:0000256" key="20">
    <source>
        <dbReference type="HAMAP-Rule" id="MF_00037"/>
    </source>
</evidence>
<dbReference type="PANTHER" id="PTHR21071">
    <property type="entry name" value="UDP-N-ACETYLENOLPYRUVOYLGLUCOSAMINE REDUCTASE"/>
    <property type="match status" value="1"/>
</dbReference>
<dbReference type="Gene3D" id="3.30.465.10">
    <property type="match status" value="1"/>
</dbReference>
<dbReference type="GO" id="GO:0008360">
    <property type="term" value="P:regulation of cell shape"/>
    <property type="evidence" value="ECO:0007669"/>
    <property type="project" value="UniProtKB-KW"/>
</dbReference>
<keyword evidence="10 20" id="KW-0285">Flavoprotein</keyword>
<dbReference type="PANTHER" id="PTHR21071:SF4">
    <property type="entry name" value="UDP-N-ACETYLENOLPYRUVOYLGLUCOSAMINE REDUCTASE"/>
    <property type="match status" value="1"/>
</dbReference>
<dbReference type="EC" id="1.3.1.98" evidence="6 20"/>
<dbReference type="HAMAP" id="MF_00037">
    <property type="entry name" value="MurB"/>
    <property type="match status" value="1"/>
</dbReference>
<evidence type="ECO:0000256" key="19">
    <source>
        <dbReference type="ARBA" id="ARBA00048914"/>
    </source>
</evidence>
<sequence length="328" mass="36781">MSPNDMYDLTSQNGLKLKAVAKFYHEFSNAKDLIKICKENELVSNNLCVIGEGTNSIFPAYFNKFVIKPAGNRIQIIENKKNVILKVEAGVKWDDLIDFCCKNNFYGLENLAGIPGSVGAAPVQNIGAYGKELSENILKIEVYDLSDKLIKELNNEDCKFNYRESIFKKNKNLIITSVLLNLSNHFSPKLEYKDFKDQVFSQSADLIAFVRGIRLKKIPDQTSFPNLGSFFKNPIVDQGAYNSNHKLKPLTQVHAQKEKVKLSAAEMIEAIGLKGLRINGCGISVKHSLVLVNTGISSSDDIQRVEKLIKEKVRKAFGINLETEPIYL</sequence>
<evidence type="ECO:0000256" key="9">
    <source>
        <dbReference type="ARBA" id="ARBA00022618"/>
    </source>
</evidence>
<feature type="active site" evidence="20">
    <location>
        <position position="324"/>
    </location>
</feature>
<keyword evidence="16 20" id="KW-0131">Cell cycle</keyword>
<accession>A0A520N137</accession>
<comment type="similarity">
    <text evidence="5 20">Belongs to the MurB family.</text>
</comment>
<dbReference type="GO" id="GO:0005829">
    <property type="term" value="C:cytosol"/>
    <property type="evidence" value="ECO:0007669"/>
    <property type="project" value="TreeGrafter"/>
</dbReference>
<dbReference type="GO" id="GO:0071555">
    <property type="term" value="P:cell wall organization"/>
    <property type="evidence" value="ECO:0007669"/>
    <property type="project" value="UniProtKB-KW"/>
</dbReference>
<evidence type="ECO:0000256" key="4">
    <source>
        <dbReference type="ARBA" id="ARBA00004752"/>
    </source>
</evidence>
<dbReference type="NCBIfam" id="TIGR00179">
    <property type="entry name" value="murB"/>
    <property type="match status" value="1"/>
</dbReference>
<evidence type="ECO:0000256" key="8">
    <source>
        <dbReference type="ARBA" id="ARBA00022490"/>
    </source>
</evidence>
<keyword evidence="11 20" id="KW-0274">FAD</keyword>
<evidence type="ECO:0000256" key="1">
    <source>
        <dbReference type="ARBA" id="ARBA00001974"/>
    </source>
</evidence>
<comment type="catalytic activity">
    <reaction evidence="19 20">
        <text>UDP-N-acetyl-alpha-D-muramate + NADP(+) = UDP-N-acetyl-3-O-(1-carboxyvinyl)-alpha-D-glucosamine + NADPH + H(+)</text>
        <dbReference type="Rhea" id="RHEA:12248"/>
        <dbReference type="ChEBI" id="CHEBI:15378"/>
        <dbReference type="ChEBI" id="CHEBI:57783"/>
        <dbReference type="ChEBI" id="CHEBI:58349"/>
        <dbReference type="ChEBI" id="CHEBI:68483"/>
        <dbReference type="ChEBI" id="CHEBI:70757"/>
        <dbReference type="EC" id="1.3.1.98"/>
    </reaction>
</comment>
<dbReference type="Pfam" id="PF02873">
    <property type="entry name" value="MurB_C"/>
    <property type="match status" value="1"/>
</dbReference>
<keyword evidence="13 20" id="KW-0133">Cell shape</keyword>